<reference evidence="2 3" key="1">
    <citation type="journal article" date="2018" name="Sci. Rep.">
        <title>Genomic signatures of local adaptation to the degree of environmental predictability in rotifers.</title>
        <authorList>
            <person name="Franch-Gras L."/>
            <person name="Hahn C."/>
            <person name="Garcia-Roger E.M."/>
            <person name="Carmona M.J."/>
            <person name="Serra M."/>
            <person name="Gomez A."/>
        </authorList>
    </citation>
    <scope>NUCLEOTIDE SEQUENCE [LARGE SCALE GENOMIC DNA]</scope>
    <source>
        <strain evidence="2">HYR1</strain>
    </source>
</reference>
<comment type="caution">
    <text evidence="2">The sequence shown here is derived from an EMBL/GenBank/DDBJ whole genome shotgun (WGS) entry which is preliminary data.</text>
</comment>
<keyword evidence="1" id="KW-1133">Transmembrane helix</keyword>
<keyword evidence="1" id="KW-0472">Membrane</keyword>
<evidence type="ECO:0008006" key="4">
    <source>
        <dbReference type="Google" id="ProtNLM"/>
    </source>
</evidence>
<dbReference type="Proteomes" id="UP000276133">
    <property type="component" value="Unassembled WGS sequence"/>
</dbReference>
<gene>
    <name evidence="2" type="ORF">BpHYR1_004626</name>
</gene>
<keyword evidence="3" id="KW-1185">Reference proteome</keyword>
<keyword evidence="1" id="KW-0812">Transmembrane</keyword>
<name>A0A3M7S787_BRAPC</name>
<organism evidence="2 3">
    <name type="scientific">Brachionus plicatilis</name>
    <name type="common">Marine rotifer</name>
    <name type="synonym">Brachionus muelleri</name>
    <dbReference type="NCBI Taxonomy" id="10195"/>
    <lineage>
        <taxon>Eukaryota</taxon>
        <taxon>Metazoa</taxon>
        <taxon>Spiralia</taxon>
        <taxon>Gnathifera</taxon>
        <taxon>Rotifera</taxon>
        <taxon>Eurotatoria</taxon>
        <taxon>Monogononta</taxon>
        <taxon>Pseudotrocha</taxon>
        <taxon>Ploima</taxon>
        <taxon>Brachionidae</taxon>
        <taxon>Brachionus</taxon>
    </lineage>
</organism>
<dbReference type="EMBL" id="REGN01001907">
    <property type="protein sequence ID" value="RNA31694.1"/>
    <property type="molecule type" value="Genomic_DNA"/>
</dbReference>
<accession>A0A3M7S787</accession>
<sequence length="176" mass="20477">MSGADTFNKFKNGYNAFRSTILNLKLFLSHFSMCYVQGATIGDLLVGHLRKLVLLNRGNIKPSLFLMEIATIFINIQSYDLHKIFYQYLLHLDQLKEFFSKSGYINRPHRSRLTARNLEATTLLELDSRAVSSGLIPLFSPLIIWVFLIKNFQIRFPMRVVDCIDTCFKWKKFNNS</sequence>
<evidence type="ECO:0000313" key="2">
    <source>
        <dbReference type="EMBL" id="RNA31694.1"/>
    </source>
</evidence>
<feature type="transmembrane region" description="Helical" evidence="1">
    <location>
        <begin position="130"/>
        <end position="149"/>
    </location>
</feature>
<protein>
    <recommendedName>
        <fullName evidence="4">RNA-directed DNA polymerase from mobile element jockey-like</fullName>
    </recommendedName>
</protein>
<evidence type="ECO:0000256" key="1">
    <source>
        <dbReference type="SAM" id="Phobius"/>
    </source>
</evidence>
<evidence type="ECO:0000313" key="3">
    <source>
        <dbReference type="Proteomes" id="UP000276133"/>
    </source>
</evidence>
<dbReference type="AlphaFoldDB" id="A0A3M7S787"/>
<proteinExistence type="predicted"/>